<gene>
    <name evidence="1" type="ORF">S01H1_65976</name>
</gene>
<evidence type="ECO:0000313" key="1">
    <source>
        <dbReference type="EMBL" id="GAG40847.1"/>
    </source>
</evidence>
<dbReference type="AlphaFoldDB" id="X0Y0D3"/>
<proteinExistence type="predicted"/>
<accession>X0Y0D3</accession>
<feature type="non-terminal residue" evidence="1">
    <location>
        <position position="1"/>
    </location>
</feature>
<dbReference type="EMBL" id="BARS01043597">
    <property type="protein sequence ID" value="GAG40847.1"/>
    <property type="molecule type" value="Genomic_DNA"/>
</dbReference>
<comment type="caution">
    <text evidence="1">The sequence shown here is derived from an EMBL/GenBank/DDBJ whole genome shotgun (WGS) entry which is preliminary data.</text>
</comment>
<protein>
    <submittedName>
        <fullName evidence="1">Uncharacterized protein</fullName>
    </submittedName>
</protein>
<reference evidence="1" key="1">
    <citation type="journal article" date="2014" name="Front. Microbiol.">
        <title>High frequency of phylogenetically diverse reductive dehalogenase-homologous genes in deep subseafloor sedimentary metagenomes.</title>
        <authorList>
            <person name="Kawai M."/>
            <person name="Futagami T."/>
            <person name="Toyoda A."/>
            <person name="Takaki Y."/>
            <person name="Nishi S."/>
            <person name="Hori S."/>
            <person name="Arai W."/>
            <person name="Tsubouchi T."/>
            <person name="Morono Y."/>
            <person name="Uchiyama I."/>
            <person name="Ito T."/>
            <person name="Fujiyama A."/>
            <person name="Inagaki F."/>
            <person name="Takami H."/>
        </authorList>
    </citation>
    <scope>NUCLEOTIDE SEQUENCE</scope>
    <source>
        <strain evidence="1">Expedition CK06-06</strain>
    </source>
</reference>
<organism evidence="1">
    <name type="scientific">marine sediment metagenome</name>
    <dbReference type="NCBI Taxonomy" id="412755"/>
    <lineage>
        <taxon>unclassified sequences</taxon>
        <taxon>metagenomes</taxon>
        <taxon>ecological metagenomes</taxon>
    </lineage>
</organism>
<name>X0Y0D3_9ZZZZ</name>
<sequence length="48" mass="5128">LLRLVEGGRSPVYCLFSNVFGLEDALRFGTGTGGLGFGRNEPGRLRGD</sequence>